<evidence type="ECO:0000256" key="1">
    <source>
        <dbReference type="SAM" id="MobiDB-lite"/>
    </source>
</evidence>
<comment type="caution">
    <text evidence="2">The sequence shown here is derived from an EMBL/GenBank/DDBJ whole genome shotgun (WGS) entry which is preliminary data.</text>
</comment>
<proteinExistence type="predicted"/>
<protein>
    <submittedName>
        <fullName evidence="2">Uncharacterized protein</fullName>
    </submittedName>
</protein>
<dbReference type="Proteomes" id="UP000284375">
    <property type="component" value="Unassembled WGS sequence"/>
</dbReference>
<sequence length="76" mass="8384">MAGTLAHIFEFPPAQSPQEGGPDPRDAQERPSSDEDHSAADRQKNMGIAKLLSKFPIEFLAKNNVTGGVWYWQETA</sequence>
<dbReference type="AlphaFoldDB" id="A0A423VMV6"/>
<name>A0A423VMV6_CYTCH</name>
<reference evidence="2 3" key="1">
    <citation type="submission" date="2015-09" db="EMBL/GenBank/DDBJ databases">
        <title>Host preference determinants of Valsa canker pathogens revealed by comparative genomics.</title>
        <authorList>
            <person name="Yin Z."/>
            <person name="Huang L."/>
        </authorList>
    </citation>
    <scope>NUCLEOTIDE SEQUENCE [LARGE SCALE GENOMIC DNA]</scope>
    <source>
        <strain evidence="2 3">YSFL</strain>
    </source>
</reference>
<gene>
    <name evidence="2" type="ORF">VSDG_07228</name>
</gene>
<dbReference type="EMBL" id="LJZO01000038">
    <property type="protein sequence ID" value="ROV92332.1"/>
    <property type="molecule type" value="Genomic_DNA"/>
</dbReference>
<feature type="region of interest" description="Disordered" evidence="1">
    <location>
        <begin position="1"/>
        <end position="45"/>
    </location>
</feature>
<accession>A0A423VMV6</accession>
<evidence type="ECO:0000313" key="3">
    <source>
        <dbReference type="Proteomes" id="UP000284375"/>
    </source>
</evidence>
<evidence type="ECO:0000313" key="2">
    <source>
        <dbReference type="EMBL" id="ROV92332.1"/>
    </source>
</evidence>
<organism evidence="2 3">
    <name type="scientific">Cytospora chrysosperma</name>
    <name type="common">Cytospora canker fungus</name>
    <name type="synonym">Sphaeria chrysosperma</name>
    <dbReference type="NCBI Taxonomy" id="252740"/>
    <lineage>
        <taxon>Eukaryota</taxon>
        <taxon>Fungi</taxon>
        <taxon>Dikarya</taxon>
        <taxon>Ascomycota</taxon>
        <taxon>Pezizomycotina</taxon>
        <taxon>Sordariomycetes</taxon>
        <taxon>Sordariomycetidae</taxon>
        <taxon>Diaporthales</taxon>
        <taxon>Cytosporaceae</taxon>
        <taxon>Cytospora</taxon>
    </lineage>
</organism>
<keyword evidence="3" id="KW-1185">Reference proteome</keyword>
<feature type="compositionally biased region" description="Basic and acidic residues" evidence="1">
    <location>
        <begin position="22"/>
        <end position="44"/>
    </location>
</feature>